<dbReference type="PRINTS" id="PR01002">
    <property type="entry name" value="FLGFLGJ"/>
</dbReference>
<evidence type="ECO:0000313" key="3">
    <source>
        <dbReference type="EMBL" id="RUO56784.1"/>
    </source>
</evidence>
<reference evidence="4" key="1">
    <citation type="journal article" date="2018" name="Front. Microbiol.">
        <title>Genome-Based Analysis Reveals the Taxonomy and Diversity of the Family Idiomarinaceae.</title>
        <authorList>
            <person name="Liu Y."/>
            <person name="Lai Q."/>
            <person name="Shao Z."/>
        </authorList>
    </citation>
    <scope>NUCLEOTIDE SEQUENCE [LARGE SCALE GENOMIC DNA]</scope>
    <source>
        <strain evidence="4">PO-M2</strain>
    </source>
</reference>
<comment type="caution">
    <text evidence="3">The sequence shown here is derived from an EMBL/GenBank/DDBJ whole genome shotgun (WGS) entry which is preliminary data.</text>
</comment>
<evidence type="ECO:0000256" key="1">
    <source>
        <dbReference type="ARBA" id="ARBA00022795"/>
    </source>
</evidence>
<dbReference type="RefSeq" id="WP_126772333.1">
    <property type="nucleotide sequence ID" value="NZ_JANQBU010000001.1"/>
</dbReference>
<dbReference type="OrthoDB" id="289937at2"/>
<proteinExistence type="predicted"/>
<keyword evidence="1" id="KW-1005">Bacterial flagellum biogenesis</keyword>
<organism evidence="3 4">
    <name type="scientific">Pseudidiomarina homiensis</name>
    <dbReference type="NCBI Taxonomy" id="364198"/>
    <lineage>
        <taxon>Bacteria</taxon>
        <taxon>Pseudomonadati</taxon>
        <taxon>Pseudomonadota</taxon>
        <taxon>Gammaproteobacteria</taxon>
        <taxon>Alteromonadales</taxon>
        <taxon>Idiomarinaceae</taxon>
        <taxon>Pseudidiomarina</taxon>
    </lineage>
</organism>
<sequence>MADMSALHGVAMDGKQLDSLKTLNQRNPEKAAEQAAQQFEALFIQQMMKTMRQAGGESEFFSSNAMRTYTDMLDQQFSSELAQRGIGLAEQLLGELQQKAK</sequence>
<keyword evidence="4" id="KW-1185">Reference proteome</keyword>
<dbReference type="Pfam" id="PF10135">
    <property type="entry name" value="Rod-binding"/>
    <property type="match status" value="1"/>
</dbReference>
<protein>
    <recommendedName>
        <fullName evidence="2">Flagellar protein FlgJ N-terminal domain-containing protein</fullName>
    </recommendedName>
</protein>
<gene>
    <name evidence="3" type="ORF">CWI70_08630</name>
</gene>
<feature type="domain" description="Flagellar protein FlgJ N-terminal" evidence="2">
    <location>
        <begin position="49"/>
        <end position="92"/>
    </location>
</feature>
<dbReference type="AlphaFoldDB" id="A0A432Y736"/>
<accession>A0A432Y736</accession>
<dbReference type="EMBL" id="PIPX01000001">
    <property type="protein sequence ID" value="RUO56784.1"/>
    <property type="molecule type" value="Genomic_DNA"/>
</dbReference>
<evidence type="ECO:0000313" key="4">
    <source>
        <dbReference type="Proteomes" id="UP000287649"/>
    </source>
</evidence>
<evidence type="ECO:0000259" key="2">
    <source>
        <dbReference type="Pfam" id="PF10135"/>
    </source>
</evidence>
<name>A0A432Y736_9GAMM</name>
<dbReference type="GO" id="GO:0044781">
    <property type="term" value="P:bacterial-type flagellum organization"/>
    <property type="evidence" value="ECO:0007669"/>
    <property type="project" value="UniProtKB-KW"/>
</dbReference>
<dbReference type="Proteomes" id="UP000287649">
    <property type="component" value="Unassembled WGS sequence"/>
</dbReference>
<dbReference type="InterPro" id="IPR019301">
    <property type="entry name" value="Flagellar_prot_FlgJ_N"/>
</dbReference>